<proteinExistence type="predicted"/>
<accession>A0ABR2B746</accession>
<dbReference type="EMBL" id="JBBPBM010000167">
    <property type="protein sequence ID" value="KAK8502489.1"/>
    <property type="molecule type" value="Genomic_DNA"/>
</dbReference>
<organism evidence="1 2">
    <name type="scientific">Hibiscus sabdariffa</name>
    <name type="common">roselle</name>
    <dbReference type="NCBI Taxonomy" id="183260"/>
    <lineage>
        <taxon>Eukaryota</taxon>
        <taxon>Viridiplantae</taxon>
        <taxon>Streptophyta</taxon>
        <taxon>Embryophyta</taxon>
        <taxon>Tracheophyta</taxon>
        <taxon>Spermatophyta</taxon>
        <taxon>Magnoliopsida</taxon>
        <taxon>eudicotyledons</taxon>
        <taxon>Gunneridae</taxon>
        <taxon>Pentapetalae</taxon>
        <taxon>rosids</taxon>
        <taxon>malvids</taxon>
        <taxon>Malvales</taxon>
        <taxon>Malvaceae</taxon>
        <taxon>Malvoideae</taxon>
        <taxon>Hibiscus</taxon>
    </lineage>
</organism>
<evidence type="ECO:0000313" key="2">
    <source>
        <dbReference type="Proteomes" id="UP001472677"/>
    </source>
</evidence>
<keyword evidence="2" id="KW-1185">Reference proteome</keyword>
<reference evidence="1 2" key="1">
    <citation type="journal article" date="2024" name="G3 (Bethesda)">
        <title>Genome assembly of Hibiscus sabdariffa L. provides insights into metabolisms of medicinal natural products.</title>
        <authorList>
            <person name="Kim T."/>
        </authorList>
    </citation>
    <scope>NUCLEOTIDE SEQUENCE [LARGE SCALE GENOMIC DNA]</scope>
    <source>
        <strain evidence="1">TK-2024</strain>
        <tissue evidence="1">Old leaves</tissue>
    </source>
</reference>
<evidence type="ECO:0000313" key="1">
    <source>
        <dbReference type="EMBL" id="KAK8502489.1"/>
    </source>
</evidence>
<comment type="caution">
    <text evidence="1">The sequence shown here is derived from an EMBL/GenBank/DDBJ whole genome shotgun (WGS) entry which is preliminary data.</text>
</comment>
<sequence length="97" mass="11625">MHVTRPKESVLTHISYRHAYQQNSLSSFYYQNNAHIVRPHQRKREAHLKYESPSVLSHQRMHLAVTSTEHPLLLPEIQYQKEKIVSYLELDELIYEL</sequence>
<gene>
    <name evidence="1" type="ORF">V6N12_005475</name>
</gene>
<dbReference type="Proteomes" id="UP001472677">
    <property type="component" value="Unassembled WGS sequence"/>
</dbReference>
<name>A0ABR2B746_9ROSI</name>
<protein>
    <submittedName>
        <fullName evidence="1">Uncharacterized protein</fullName>
    </submittedName>
</protein>